<dbReference type="KEGG" id="pbro:HOP40_31885"/>
<organism evidence="1 2">
    <name type="scientific">Pseudonocardia broussonetiae</name>
    <dbReference type="NCBI Taxonomy" id="2736640"/>
    <lineage>
        <taxon>Bacteria</taxon>
        <taxon>Bacillati</taxon>
        <taxon>Actinomycetota</taxon>
        <taxon>Actinomycetes</taxon>
        <taxon>Pseudonocardiales</taxon>
        <taxon>Pseudonocardiaceae</taxon>
        <taxon>Pseudonocardia</taxon>
    </lineage>
</organism>
<reference evidence="1 2" key="1">
    <citation type="submission" date="2020-05" db="EMBL/GenBank/DDBJ databases">
        <authorList>
            <person name="Mo P."/>
        </authorList>
    </citation>
    <scope>NUCLEOTIDE SEQUENCE [LARGE SCALE GENOMIC DNA]</scope>
    <source>
        <strain evidence="1 2">Gen01</strain>
    </source>
</reference>
<dbReference type="PROSITE" id="PS51257">
    <property type="entry name" value="PROKAR_LIPOPROTEIN"/>
    <property type="match status" value="1"/>
</dbReference>
<name>A0A6M6JRG3_9PSEU</name>
<proteinExistence type="predicted"/>
<protein>
    <recommendedName>
        <fullName evidence="3">Lipoprotein</fullName>
    </recommendedName>
</protein>
<evidence type="ECO:0000313" key="1">
    <source>
        <dbReference type="EMBL" id="QJY49803.1"/>
    </source>
</evidence>
<dbReference type="Proteomes" id="UP000505377">
    <property type="component" value="Chromosome"/>
</dbReference>
<accession>A0A6M6JRG3</accession>
<evidence type="ECO:0000313" key="2">
    <source>
        <dbReference type="Proteomes" id="UP000505377"/>
    </source>
</evidence>
<gene>
    <name evidence="1" type="ORF">HOP40_31885</name>
</gene>
<dbReference type="AlphaFoldDB" id="A0A6M6JRG3"/>
<evidence type="ECO:0008006" key="3">
    <source>
        <dbReference type="Google" id="ProtNLM"/>
    </source>
</evidence>
<dbReference type="RefSeq" id="WP_172166505.1">
    <property type="nucleotide sequence ID" value="NZ_CP053564.1"/>
</dbReference>
<keyword evidence="2" id="KW-1185">Reference proteome</keyword>
<dbReference type="EMBL" id="CP053564">
    <property type="protein sequence ID" value="QJY49803.1"/>
    <property type="molecule type" value="Genomic_DNA"/>
</dbReference>
<sequence>MKRARLLPAEGFVAALLLLAVAGCGGSVADRDRPDPARERPAPASPFCAAVQATNTALAPLSSTTAQAVPAEQLTNTADAVRAGTAQLLTTAPEEIRADVERYVRVVDLQLDALVANGGDGAALARDPEFTAQVNTTENAAANQRVRDYVARNCVAGAAG</sequence>